<keyword evidence="2" id="KW-1185">Reference proteome</keyword>
<dbReference type="SUPFAM" id="SSF52317">
    <property type="entry name" value="Class I glutamine amidotransferase-like"/>
    <property type="match status" value="1"/>
</dbReference>
<dbReference type="InterPro" id="IPR044668">
    <property type="entry name" value="PuuD-like"/>
</dbReference>
<gene>
    <name evidence="1" type="ORF">C5L23_001249</name>
</gene>
<dbReference type="InterPro" id="IPR011697">
    <property type="entry name" value="Peptidase_C26"/>
</dbReference>
<organism evidence="1 2">
    <name type="scientific">Leuconostoc fallax</name>
    <dbReference type="NCBI Taxonomy" id="1251"/>
    <lineage>
        <taxon>Bacteria</taxon>
        <taxon>Bacillati</taxon>
        <taxon>Bacillota</taxon>
        <taxon>Bacilli</taxon>
        <taxon>Lactobacillales</taxon>
        <taxon>Lactobacillaceae</taxon>
        <taxon>Leuconostoc</taxon>
    </lineage>
</organism>
<dbReference type="Proteomes" id="UP000295681">
    <property type="component" value="Unassembled WGS sequence"/>
</dbReference>
<evidence type="ECO:0000313" key="2">
    <source>
        <dbReference type="Proteomes" id="UP000295681"/>
    </source>
</evidence>
<dbReference type="AlphaFoldDB" id="A0A4R5NA36"/>
<protein>
    <submittedName>
        <fullName evidence="1">Uncharacterized protein</fullName>
    </submittedName>
</protein>
<dbReference type="PROSITE" id="PS51273">
    <property type="entry name" value="GATASE_TYPE_1"/>
    <property type="match status" value="1"/>
</dbReference>
<dbReference type="GO" id="GO:0005829">
    <property type="term" value="C:cytosol"/>
    <property type="evidence" value="ECO:0007669"/>
    <property type="project" value="TreeGrafter"/>
</dbReference>
<dbReference type="EMBL" id="PUFI01000007">
    <property type="protein sequence ID" value="TDG69118.1"/>
    <property type="molecule type" value="Genomic_DNA"/>
</dbReference>
<proteinExistence type="predicted"/>
<name>A0A4R5NA36_9LACO</name>
<evidence type="ECO:0000313" key="1">
    <source>
        <dbReference type="EMBL" id="TDG69118.1"/>
    </source>
</evidence>
<dbReference type="PANTHER" id="PTHR43235">
    <property type="entry name" value="GLUTAMINE AMIDOTRANSFERASE PB2B2.05-RELATED"/>
    <property type="match status" value="1"/>
</dbReference>
<dbReference type="Gene3D" id="3.40.50.880">
    <property type="match status" value="1"/>
</dbReference>
<dbReference type="GO" id="GO:0033969">
    <property type="term" value="F:gamma-glutamyl-gamma-aminobutyrate hydrolase activity"/>
    <property type="evidence" value="ECO:0007669"/>
    <property type="project" value="TreeGrafter"/>
</dbReference>
<dbReference type="CDD" id="cd01745">
    <property type="entry name" value="GATase1_2"/>
    <property type="match status" value="1"/>
</dbReference>
<dbReference type="PANTHER" id="PTHR43235:SF1">
    <property type="entry name" value="GLUTAMINE AMIDOTRANSFERASE PB2B2.05-RELATED"/>
    <property type="match status" value="1"/>
</dbReference>
<dbReference type="STRING" id="907931.GCA_000165675_00685"/>
<dbReference type="RefSeq" id="WP_133264253.1">
    <property type="nucleotide sequence ID" value="NZ_JAGYGP010000004.1"/>
</dbReference>
<dbReference type="InterPro" id="IPR029062">
    <property type="entry name" value="Class_I_gatase-like"/>
</dbReference>
<comment type="caution">
    <text evidence="1">The sequence shown here is derived from an EMBL/GenBank/DDBJ whole genome shotgun (WGS) entry which is preliminary data.</text>
</comment>
<accession>A0A4R5NA36</accession>
<dbReference type="Pfam" id="PF07722">
    <property type="entry name" value="Peptidase_C26"/>
    <property type="match status" value="1"/>
</dbReference>
<reference evidence="1 2" key="1">
    <citation type="journal article" date="2019" name="Appl. Microbiol. Biotechnol.">
        <title>Uncovering carbohydrate metabolism through a genotype-phenotype association study of 56 lactic acid bacteria genomes.</title>
        <authorList>
            <person name="Buron-Moles G."/>
            <person name="Chailyan A."/>
            <person name="Dolejs I."/>
            <person name="Forster J."/>
            <person name="Miks M.H."/>
        </authorList>
    </citation>
    <scope>NUCLEOTIDE SEQUENCE [LARGE SCALE GENOMIC DNA]</scope>
    <source>
        <strain evidence="1 2">ATCC 700006</strain>
    </source>
</reference>
<dbReference type="GO" id="GO:0006598">
    <property type="term" value="P:polyamine catabolic process"/>
    <property type="evidence" value="ECO:0007669"/>
    <property type="project" value="TreeGrafter"/>
</dbReference>
<sequence length="240" mass="26856">MTKIIGVASNHLNHANSRFGTNYVDYIQKNYIEGITNSGLLPMVIPMGAPELAVAYMAQVDGLLLAGGQDISPKFFNEEPVPGIGETDQYRDQFEIALVKAALAQNKPILGICRGEQLINVALGGTLYQDLETQYKTLAIKHNQYPTKWEIPTHRLEWQRDNWLNDFAKRNTLVNSFHHQAVKTLAPGLTLDAISTDGVIEAYSDDARHIYAVQWHPEMLLANGAPYQLFFDLFAQKVAK</sequence>